<reference evidence="9 10" key="1">
    <citation type="submission" date="2018-02" db="EMBL/GenBank/DDBJ databases">
        <title>Complete genome sequencing of Faecalibacterium prausnitzii strains isolated from the human gut.</title>
        <authorList>
            <person name="Fitzgerald B.C."/>
            <person name="Shkoporov A.N."/>
            <person name="Ross P.R."/>
            <person name="Hill C."/>
        </authorList>
    </citation>
    <scope>NUCLEOTIDE SEQUENCE [LARGE SCALE GENOMIC DNA]</scope>
    <source>
        <strain evidence="9 10">APC942/32-1</strain>
    </source>
</reference>
<dbReference type="EC" id="2.1.1.72" evidence="2 8"/>
<dbReference type="OrthoDB" id="9805629at2"/>
<evidence type="ECO:0000313" key="9">
    <source>
        <dbReference type="EMBL" id="RAW54997.1"/>
    </source>
</evidence>
<dbReference type="PRINTS" id="PR00505">
    <property type="entry name" value="D12N6MTFRASE"/>
</dbReference>
<evidence type="ECO:0000256" key="2">
    <source>
        <dbReference type="ARBA" id="ARBA00011900"/>
    </source>
</evidence>
<sequence>MKKNRLVLPVVKWVGGKRQLLEEFKPLFPKNISSYCEPFLGGGAVLFDLQPKVAEVNDANGELIRMYEVIRDNVDELIEELEKHPNDEEHFYSVRDWDRNPVEYARLTKIQKAARIIYLNKTCYNGLFRVNNAGEFNTPFGHYKNPNIVNAPTLKAVSLYFNTADISFTTGDYSRALENVKKGAFVYLDPPYDPVSSTANFTGYTKSGFGKEEQIRLREVCDELNCKGIKFMLSNSATDFIKEQYKNYNMIVVRAKRTINSNAEKRGQVDEVVIRNYE</sequence>
<gene>
    <name evidence="9" type="ORF">C4N26_03275</name>
</gene>
<comment type="caution">
    <text evidence="9">The sequence shown here is derived from an EMBL/GenBank/DDBJ whole genome shotgun (WGS) entry which is preliminary data.</text>
</comment>
<dbReference type="NCBIfam" id="TIGR00571">
    <property type="entry name" value="dam"/>
    <property type="match status" value="1"/>
</dbReference>
<dbReference type="GO" id="GO:0009307">
    <property type="term" value="P:DNA restriction-modification system"/>
    <property type="evidence" value="ECO:0007669"/>
    <property type="project" value="InterPro"/>
</dbReference>
<dbReference type="GO" id="GO:0032259">
    <property type="term" value="P:methylation"/>
    <property type="evidence" value="ECO:0007669"/>
    <property type="project" value="UniProtKB-KW"/>
</dbReference>
<evidence type="ECO:0000256" key="4">
    <source>
        <dbReference type="ARBA" id="ARBA00022679"/>
    </source>
</evidence>
<dbReference type="Gene3D" id="1.10.1020.10">
    <property type="entry name" value="Adenine-specific Methyltransferase, Domain 2"/>
    <property type="match status" value="1"/>
</dbReference>
<evidence type="ECO:0000313" key="10">
    <source>
        <dbReference type="Proteomes" id="UP000251144"/>
    </source>
</evidence>
<dbReference type="AlphaFoldDB" id="A0A329TY01"/>
<dbReference type="PANTHER" id="PTHR30481:SF3">
    <property type="entry name" value="DNA ADENINE METHYLASE"/>
    <property type="match status" value="1"/>
</dbReference>
<dbReference type="GO" id="GO:1904047">
    <property type="term" value="F:S-adenosyl-L-methionine binding"/>
    <property type="evidence" value="ECO:0007669"/>
    <property type="project" value="TreeGrafter"/>
</dbReference>
<dbReference type="InterPro" id="IPR012327">
    <property type="entry name" value="MeTrfase_D12"/>
</dbReference>
<keyword evidence="3 8" id="KW-0489">Methyltransferase</keyword>
<feature type="binding site" evidence="7">
    <location>
        <position position="17"/>
    </location>
    <ligand>
        <name>S-adenosyl-L-methionine</name>
        <dbReference type="ChEBI" id="CHEBI:59789"/>
    </ligand>
</feature>
<dbReference type="InterPro" id="IPR023095">
    <property type="entry name" value="Ade_MeTrfase_dom_2"/>
</dbReference>
<evidence type="ECO:0000256" key="3">
    <source>
        <dbReference type="ARBA" id="ARBA00022603"/>
    </source>
</evidence>
<evidence type="ECO:0000256" key="5">
    <source>
        <dbReference type="ARBA" id="ARBA00022691"/>
    </source>
</evidence>
<dbReference type="GO" id="GO:0043565">
    <property type="term" value="F:sequence-specific DNA binding"/>
    <property type="evidence" value="ECO:0007669"/>
    <property type="project" value="TreeGrafter"/>
</dbReference>
<feature type="binding site" evidence="7">
    <location>
        <position position="13"/>
    </location>
    <ligand>
        <name>S-adenosyl-L-methionine</name>
        <dbReference type="ChEBI" id="CHEBI:59789"/>
    </ligand>
</feature>
<feature type="binding site" evidence="7">
    <location>
        <position position="189"/>
    </location>
    <ligand>
        <name>S-adenosyl-L-methionine</name>
        <dbReference type="ChEBI" id="CHEBI:59789"/>
    </ligand>
</feature>
<dbReference type="Proteomes" id="UP000251144">
    <property type="component" value="Unassembled WGS sequence"/>
</dbReference>
<dbReference type="EMBL" id="PRLB01000002">
    <property type="protein sequence ID" value="RAW54997.1"/>
    <property type="molecule type" value="Genomic_DNA"/>
</dbReference>
<keyword evidence="4 8" id="KW-0808">Transferase</keyword>
<keyword evidence="5 8" id="KW-0949">S-adenosyl-L-methionine</keyword>
<evidence type="ECO:0000256" key="7">
    <source>
        <dbReference type="PIRSR" id="PIRSR000398-1"/>
    </source>
</evidence>
<feature type="binding site" evidence="7">
    <location>
        <position position="58"/>
    </location>
    <ligand>
        <name>S-adenosyl-L-methionine</name>
        <dbReference type="ChEBI" id="CHEBI:59789"/>
    </ligand>
</feature>
<evidence type="ECO:0000256" key="6">
    <source>
        <dbReference type="ARBA" id="ARBA00047942"/>
    </source>
</evidence>
<dbReference type="GO" id="GO:0006298">
    <property type="term" value="P:mismatch repair"/>
    <property type="evidence" value="ECO:0007669"/>
    <property type="project" value="TreeGrafter"/>
</dbReference>
<dbReference type="SUPFAM" id="SSF53335">
    <property type="entry name" value="S-adenosyl-L-methionine-dependent methyltransferases"/>
    <property type="match status" value="1"/>
</dbReference>
<dbReference type="Pfam" id="PF02086">
    <property type="entry name" value="MethyltransfD12"/>
    <property type="match status" value="1"/>
</dbReference>
<evidence type="ECO:0000256" key="1">
    <source>
        <dbReference type="ARBA" id="ARBA00006594"/>
    </source>
</evidence>
<dbReference type="RefSeq" id="WP_158400319.1">
    <property type="nucleotide sequence ID" value="NZ_PRLB01000002.1"/>
</dbReference>
<organism evidence="9 10">
    <name type="scientific">Faecalibacterium prausnitzii</name>
    <dbReference type="NCBI Taxonomy" id="853"/>
    <lineage>
        <taxon>Bacteria</taxon>
        <taxon>Bacillati</taxon>
        <taxon>Bacillota</taxon>
        <taxon>Clostridia</taxon>
        <taxon>Eubacteriales</taxon>
        <taxon>Oscillospiraceae</taxon>
        <taxon>Faecalibacterium</taxon>
    </lineage>
</organism>
<dbReference type="InterPro" id="IPR029063">
    <property type="entry name" value="SAM-dependent_MTases_sf"/>
</dbReference>
<dbReference type="PIRSF" id="PIRSF000398">
    <property type="entry name" value="M_m6A_EcoRV"/>
    <property type="match status" value="1"/>
</dbReference>
<dbReference type="GO" id="GO:0009007">
    <property type="term" value="F:site-specific DNA-methyltransferase (adenine-specific) activity"/>
    <property type="evidence" value="ECO:0007669"/>
    <property type="project" value="UniProtKB-UniRule"/>
</dbReference>
<comment type="catalytic activity">
    <reaction evidence="6 8">
        <text>a 2'-deoxyadenosine in DNA + S-adenosyl-L-methionine = an N(6)-methyl-2'-deoxyadenosine in DNA + S-adenosyl-L-homocysteine + H(+)</text>
        <dbReference type="Rhea" id="RHEA:15197"/>
        <dbReference type="Rhea" id="RHEA-COMP:12418"/>
        <dbReference type="Rhea" id="RHEA-COMP:12419"/>
        <dbReference type="ChEBI" id="CHEBI:15378"/>
        <dbReference type="ChEBI" id="CHEBI:57856"/>
        <dbReference type="ChEBI" id="CHEBI:59789"/>
        <dbReference type="ChEBI" id="CHEBI:90615"/>
        <dbReference type="ChEBI" id="CHEBI:90616"/>
        <dbReference type="EC" id="2.1.1.72"/>
    </reaction>
</comment>
<proteinExistence type="inferred from homology"/>
<accession>A0A329TY01</accession>
<evidence type="ECO:0000256" key="8">
    <source>
        <dbReference type="RuleBase" id="RU361257"/>
    </source>
</evidence>
<dbReference type="Gene3D" id="3.40.50.150">
    <property type="entry name" value="Vaccinia Virus protein VP39"/>
    <property type="match status" value="1"/>
</dbReference>
<dbReference type="PROSITE" id="PS00092">
    <property type="entry name" value="N6_MTASE"/>
    <property type="match status" value="1"/>
</dbReference>
<name>A0A329TY01_9FIRM</name>
<protein>
    <recommendedName>
        <fullName evidence="2 8">Site-specific DNA-methyltransferase (adenine-specific)</fullName>
        <ecNumber evidence="2 8">2.1.1.72</ecNumber>
    </recommendedName>
</protein>
<dbReference type="InterPro" id="IPR012263">
    <property type="entry name" value="M_m6A_EcoRV"/>
</dbReference>
<dbReference type="PANTHER" id="PTHR30481">
    <property type="entry name" value="DNA ADENINE METHYLASE"/>
    <property type="match status" value="1"/>
</dbReference>
<dbReference type="InterPro" id="IPR002052">
    <property type="entry name" value="DNA_methylase_N6_adenine_CS"/>
</dbReference>
<comment type="similarity">
    <text evidence="1 8">Belongs to the N(4)/N(6)-methyltransferase family.</text>
</comment>